<evidence type="ECO:0000256" key="5">
    <source>
        <dbReference type="ARBA" id="ARBA00022679"/>
    </source>
</evidence>
<organism evidence="14 15">
    <name type="scientific">Mycolicibacterium thermoresistibile</name>
    <name type="common">Mycobacterium thermoresistibile</name>
    <dbReference type="NCBI Taxonomy" id="1797"/>
    <lineage>
        <taxon>Bacteria</taxon>
        <taxon>Bacillati</taxon>
        <taxon>Actinomycetota</taxon>
        <taxon>Actinomycetes</taxon>
        <taxon>Mycobacteriales</taxon>
        <taxon>Mycobacteriaceae</taxon>
        <taxon>Mycolicibacterium</taxon>
    </lineage>
</organism>
<evidence type="ECO:0000256" key="11">
    <source>
        <dbReference type="SAM" id="Phobius"/>
    </source>
</evidence>
<dbReference type="SMART" id="SM00387">
    <property type="entry name" value="HATPase_c"/>
    <property type="match status" value="1"/>
</dbReference>
<feature type="domain" description="Histidine kinase" evidence="12">
    <location>
        <begin position="171"/>
        <end position="384"/>
    </location>
</feature>
<dbReference type="InterPro" id="IPR036890">
    <property type="entry name" value="HATPase_C_sf"/>
</dbReference>
<dbReference type="InterPro" id="IPR036097">
    <property type="entry name" value="HisK_dim/P_sf"/>
</dbReference>
<gene>
    <name evidence="14" type="ORF">RMCT_1320</name>
</gene>
<accession>A0A124E822</accession>
<evidence type="ECO:0000313" key="15">
    <source>
        <dbReference type="Proteomes" id="UP000069654"/>
    </source>
</evidence>
<dbReference type="SUPFAM" id="SSF55874">
    <property type="entry name" value="ATPase domain of HSP90 chaperone/DNA topoisomerase II/histidine kinase"/>
    <property type="match status" value="1"/>
</dbReference>
<dbReference type="AlphaFoldDB" id="A0A124E822"/>
<evidence type="ECO:0000259" key="12">
    <source>
        <dbReference type="PROSITE" id="PS50109"/>
    </source>
</evidence>
<evidence type="ECO:0000256" key="9">
    <source>
        <dbReference type="ARBA" id="ARBA00023012"/>
    </source>
</evidence>
<keyword evidence="6 11" id="KW-0812">Transmembrane</keyword>
<keyword evidence="7 14" id="KW-0418">Kinase</keyword>
<reference evidence="14 15" key="1">
    <citation type="journal article" date="2016" name="Genome Announc.">
        <title>Draft Genome Sequences of Five Rapidly Growing Mycobacterium Species, M. thermoresistibile, M. fortuitum subsp. acetamidolyticum, M. canariasense, M. brisbanense, and M. novocastrense.</title>
        <authorList>
            <person name="Katahira K."/>
            <person name="Ogura Y."/>
            <person name="Gotoh Y."/>
            <person name="Hayashi T."/>
        </authorList>
    </citation>
    <scope>NUCLEOTIDE SEQUENCE [LARGE SCALE GENOMIC DNA]</scope>
    <source>
        <strain evidence="14 15">JCM6362</strain>
    </source>
</reference>
<evidence type="ECO:0000256" key="8">
    <source>
        <dbReference type="ARBA" id="ARBA00022989"/>
    </source>
</evidence>
<dbReference type="Gene3D" id="3.30.565.10">
    <property type="entry name" value="Histidine kinase-like ATPase, C-terminal domain"/>
    <property type="match status" value="1"/>
</dbReference>
<evidence type="ECO:0000259" key="13">
    <source>
        <dbReference type="PROSITE" id="PS50885"/>
    </source>
</evidence>
<dbReference type="SMART" id="SM00304">
    <property type="entry name" value="HAMP"/>
    <property type="match status" value="1"/>
</dbReference>
<dbReference type="PANTHER" id="PTHR45436">
    <property type="entry name" value="SENSOR HISTIDINE KINASE YKOH"/>
    <property type="match status" value="1"/>
</dbReference>
<evidence type="ECO:0000256" key="3">
    <source>
        <dbReference type="ARBA" id="ARBA00012438"/>
    </source>
</evidence>
<keyword evidence="5" id="KW-0808">Transferase</keyword>
<dbReference type="Pfam" id="PF00512">
    <property type="entry name" value="HisKA"/>
    <property type="match status" value="1"/>
</dbReference>
<dbReference type="CDD" id="cd00082">
    <property type="entry name" value="HisKA"/>
    <property type="match status" value="1"/>
</dbReference>
<dbReference type="PROSITE" id="PS50109">
    <property type="entry name" value="HIS_KIN"/>
    <property type="match status" value="1"/>
</dbReference>
<dbReference type="CDD" id="cd06225">
    <property type="entry name" value="HAMP"/>
    <property type="match status" value="1"/>
</dbReference>
<protein>
    <recommendedName>
        <fullName evidence="3">histidine kinase</fullName>
        <ecNumber evidence="3">2.7.13.3</ecNumber>
    </recommendedName>
</protein>
<comment type="caution">
    <text evidence="14">The sequence shown here is derived from an EMBL/GenBank/DDBJ whole genome shotgun (WGS) entry which is preliminary data.</text>
</comment>
<dbReference type="STRING" id="1797.RMCT_1320"/>
<keyword evidence="10 11" id="KW-0472">Membrane</keyword>
<dbReference type="Pfam" id="PF00672">
    <property type="entry name" value="HAMP"/>
    <property type="match status" value="1"/>
</dbReference>
<dbReference type="SMART" id="SM00388">
    <property type="entry name" value="HisKA"/>
    <property type="match status" value="1"/>
</dbReference>
<dbReference type="InterPro" id="IPR003661">
    <property type="entry name" value="HisK_dim/P_dom"/>
</dbReference>
<dbReference type="InterPro" id="IPR005467">
    <property type="entry name" value="His_kinase_dom"/>
</dbReference>
<proteinExistence type="predicted"/>
<feature type="transmembrane region" description="Helical" evidence="11">
    <location>
        <begin position="81"/>
        <end position="104"/>
    </location>
</feature>
<dbReference type="GO" id="GO:0005886">
    <property type="term" value="C:plasma membrane"/>
    <property type="evidence" value="ECO:0007669"/>
    <property type="project" value="UniProtKB-SubCell"/>
</dbReference>
<dbReference type="PROSITE" id="PS50885">
    <property type="entry name" value="HAMP"/>
    <property type="match status" value="1"/>
</dbReference>
<dbReference type="EC" id="2.7.13.3" evidence="3"/>
<dbReference type="Gene3D" id="6.10.340.10">
    <property type="match status" value="1"/>
</dbReference>
<evidence type="ECO:0000256" key="10">
    <source>
        <dbReference type="ARBA" id="ARBA00023136"/>
    </source>
</evidence>
<keyword evidence="4" id="KW-0597">Phosphoprotein</keyword>
<evidence type="ECO:0000256" key="7">
    <source>
        <dbReference type="ARBA" id="ARBA00022777"/>
    </source>
</evidence>
<sequence>MSLRGRITIMSAAVSCAAAALLLAITYALVDLQLSRRGPVVMRRSPPDTAPAEPTGPEVSGVAAWMDRHRAELQEAATNSLLLYGAVAMAAVTALAAVVAWLVAGRVLSPLHRVTATARRISRAPALSSGLRERIQLAGPADEVKDLADTFDQMLCRLDRAFAGQRRFVGDASHELRTPVAVSRAMIELAMRRNPGSPELIRLGTDLLEVNERLERLITGLLALTNAENGVIDAHTVDLADVAGHAAAQLAGTARARSVEVDTTLSEAVTRGDATLLERLAHNLIENAVKYSGDDSPRVVVTTGSLSDSQVFLRVSNNGEPIRDEDLPTLFEPFRRLTRDTRASGAGLGLSIAAAIVQAHQGTIEATARPDGGLTVEVVLPAPAAARP</sequence>
<dbReference type="InterPro" id="IPR003660">
    <property type="entry name" value="HAMP_dom"/>
</dbReference>
<evidence type="ECO:0000256" key="4">
    <source>
        <dbReference type="ARBA" id="ARBA00022553"/>
    </source>
</evidence>
<dbReference type="OMA" id="FPWLRPT"/>
<dbReference type="InterPro" id="IPR050428">
    <property type="entry name" value="TCS_sensor_his_kinase"/>
</dbReference>
<evidence type="ECO:0000313" key="14">
    <source>
        <dbReference type="EMBL" id="GAT14349.1"/>
    </source>
</evidence>
<dbReference type="InterPro" id="IPR004358">
    <property type="entry name" value="Sig_transdc_His_kin-like_C"/>
</dbReference>
<reference evidence="15" key="2">
    <citation type="submission" date="2016-02" db="EMBL/GenBank/DDBJ databases">
        <title>Draft genome sequence of five rapidly growing Mycobacterium species.</title>
        <authorList>
            <person name="Katahira K."/>
            <person name="Gotou Y."/>
            <person name="Iida K."/>
            <person name="Ogura Y."/>
            <person name="Hayashi T."/>
        </authorList>
    </citation>
    <scope>NUCLEOTIDE SEQUENCE [LARGE SCALE GENOMIC DNA]</scope>
    <source>
        <strain evidence="15">JCM6362</strain>
    </source>
</reference>
<evidence type="ECO:0000256" key="6">
    <source>
        <dbReference type="ARBA" id="ARBA00022692"/>
    </source>
</evidence>
<dbReference type="InterPro" id="IPR003594">
    <property type="entry name" value="HATPase_dom"/>
</dbReference>
<comment type="catalytic activity">
    <reaction evidence="1">
        <text>ATP + protein L-histidine = ADP + protein N-phospho-L-histidine.</text>
        <dbReference type="EC" id="2.7.13.3"/>
    </reaction>
</comment>
<dbReference type="EMBL" id="BCTB01000006">
    <property type="protein sequence ID" value="GAT14349.1"/>
    <property type="molecule type" value="Genomic_DNA"/>
</dbReference>
<dbReference type="Proteomes" id="UP000069654">
    <property type="component" value="Unassembled WGS sequence"/>
</dbReference>
<dbReference type="SUPFAM" id="SSF47384">
    <property type="entry name" value="Homodimeric domain of signal transducing histidine kinase"/>
    <property type="match status" value="1"/>
</dbReference>
<comment type="subcellular location">
    <subcellularLocation>
        <location evidence="2">Cell membrane</location>
    </subcellularLocation>
</comment>
<dbReference type="GO" id="GO:0000155">
    <property type="term" value="F:phosphorelay sensor kinase activity"/>
    <property type="evidence" value="ECO:0007669"/>
    <property type="project" value="InterPro"/>
</dbReference>
<dbReference type="PANTHER" id="PTHR45436:SF5">
    <property type="entry name" value="SENSOR HISTIDINE KINASE TRCS"/>
    <property type="match status" value="1"/>
</dbReference>
<dbReference type="PRINTS" id="PR00344">
    <property type="entry name" value="BCTRLSENSOR"/>
</dbReference>
<keyword evidence="8 11" id="KW-1133">Transmembrane helix</keyword>
<evidence type="ECO:0000256" key="2">
    <source>
        <dbReference type="ARBA" id="ARBA00004236"/>
    </source>
</evidence>
<keyword evidence="9" id="KW-0902">Two-component regulatory system</keyword>
<feature type="domain" description="HAMP" evidence="13">
    <location>
        <begin position="105"/>
        <end position="163"/>
    </location>
</feature>
<evidence type="ECO:0000256" key="1">
    <source>
        <dbReference type="ARBA" id="ARBA00000085"/>
    </source>
</evidence>
<dbReference type="Gene3D" id="1.10.287.130">
    <property type="match status" value="1"/>
</dbReference>
<dbReference type="Pfam" id="PF02518">
    <property type="entry name" value="HATPase_c"/>
    <property type="match status" value="1"/>
</dbReference>
<name>A0A124E822_MYCTH</name>